<dbReference type="Gene3D" id="1.10.10.2840">
    <property type="entry name" value="PucR C-terminal helix-turn-helix domain"/>
    <property type="match status" value="1"/>
</dbReference>
<proteinExistence type="predicted"/>
<evidence type="ECO:0000259" key="2">
    <source>
        <dbReference type="Pfam" id="PF13556"/>
    </source>
</evidence>
<dbReference type="Pfam" id="PF07905">
    <property type="entry name" value="PucR"/>
    <property type="match status" value="1"/>
</dbReference>
<name>A0ABW1V8C4_9BACL</name>
<organism evidence="3 4">
    <name type="scientific">Paenibacillus septentrionalis</name>
    <dbReference type="NCBI Taxonomy" id="429342"/>
    <lineage>
        <taxon>Bacteria</taxon>
        <taxon>Bacillati</taxon>
        <taxon>Bacillota</taxon>
        <taxon>Bacilli</taxon>
        <taxon>Bacillales</taxon>
        <taxon>Paenibacillaceae</taxon>
        <taxon>Paenibacillus</taxon>
    </lineage>
</organism>
<dbReference type="Pfam" id="PF13556">
    <property type="entry name" value="HTH_30"/>
    <property type="match status" value="1"/>
</dbReference>
<dbReference type="InterPro" id="IPR051448">
    <property type="entry name" value="CdaR-like_regulators"/>
</dbReference>
<dbReference type="EMBL" id="JBHSTE010000005">
    <property type="protein sequence ID" value="MFC6334037.1"/>
    <property type="molecule type" value="Genomic_DNA"/>
</dbReference>
<dbReference type="PANTHER" id="PTHR33744">
    <property type="entry name" value="CARBOHYDRATE DIACID REGULATOR"/>
    <property type="match status" value="1"/>
</dbReference>
<dbReference type="InterPro" id="IPR025736">
    <property type="entry name" value="PucR_C-HTH_dom"/>
</dbReference>
<evidence type="ECO:0000313" key="3">
    <source>
        <dbReference type="EMBL" id="MFC6334037.1"/>
    </source>
</evidence>
<evidence type="ECO:0000259" key="1">
    <source>
        <dbReference type="Pfam" id="PF07905"/>
    </source>
</evidence>
<accession>A0ABW1V8C4</accession>
<feature type="domain" description="PucR C-terminal helix-turn-helix" evidence="2">
    <location>
        <begin position="457"/>
        <end position="512"/>
    </location>
</feature>
<protein>
    <submittedName>
        <fullName evidence="3">Helix-turn-helix domain-containing protein</fullName>
    </submittedName>
</protein>
<dbReference type="InterPro" id="IPR012914">
    <property type="entry name" value="PucR_dom"/>
</dbReference>
<dbReference type="RefSeq" id="WP_379236159.1">
    <property type="nucleotide sequence ID" value="NZ_JBHSTE010000005.1"/>
</dbReference>
<dbReference type="InterPro" id="IPR042070">
    <property type="entry name" value="PucR_C-HTH_sf"/>
</dbReference>
<gene>
    <name evidence="3" type="ORF">ACFP56_15520</name>
</gene>
<dbReference type="Proteomes" id="UP001596233">
    <property type="component" value="Unassembled WGS sequence"/>
</dbReference>
<evidence type="ECO:0000313" key="4">
    <source>
        <dbReference type="Proteomes" id="UP001596233"/>
    </source>
</evidence>
<keyword evidence="4" id="KW-1185">Reference proteome</keyword>
<feature type="domain" description="Purine catabolism PurC-like" evidence="1">
    <location>
        <begin position="8"/>
        <end position="120"/>
    </location>
</feature>
<reference evidence="4" key="1">
    <citation type="journal article" date="2019" name="Int. J. Syst. Evol. Microbiol.">
        <title>The Global Catalogue of Microorganisms (GCM) 10K type strain sequencing project: providing services to taxonomists for standard genome sequencing and annotation.</title>
        <authorList>
            <consortium name="The Broad Institute Genomics Platform"/>
            <consortium name="The Broad Institute Genome Sequencing Center for Infectious Disease"/>
            <person name="Wu L."/>
            <person name="Ma J."/>
        </authorList>
    </citation>
    <scope>NUCLEOTIDE SEQUENCE [LARGE SCALE GENOMIC DNA]</scope>
    <source>
        <strain evidence="4">PCU 280</strain>
    </source>
</reference>
<comment type="caution">
    <text evidence="3">The sequence shown here is derived from an EMBL/GenBank/DDBJ whole genome shotgun (WGS) entry which is preliminary data.</text>
</comment>
<sequence>MTLSIGEALKLSPLAHGQLVAGAEGLHRSICDVHVRSLPAYHEHEQVNYGELIVLPSTSFQDPIELEHCIHALDEQHAAALVIAGHGISEQLIEQCNVLQLPLILLNTEAPLDVLEHQLQQTIRSHTEKLTIIEKQRQLIKLAMQTEEAALFDQLAYILNMPIAVFSRKKELLFSTSNWSTAKLTAFIPAKPPADMYAKNEQGCFLIGLMNHHECLGYVLIIHERELLYPQEELLYFQAADIVTVHLARYLNPDFTKKSYLWTLALQQHLHKQLNYEGFMTTAVDELRSASFICLVTRSIPQVAMVQGQLQLLGHAIRQISDRYQLVCTHIADDDRLTTIIMQRSNQVEQVNLSSFLEDAEQAIYELTNNQEHLLPMQVAISKPKQRLQQLQVAYEECLQALELCEQLKLSTPFVQFSDLEFNALLQHIPISIRTQFCSNLLQPLLDKDEHYRTEILKTLDAYLEHEASVTKTANALFVHRNTVLYRIDKVSELLGLDFKKLSHLMQLRLALVFYKLSSNPLQE</sequence>